<evidence type="ECO:0000259" key="4">
    <source>
        <dbReference type="Pfam" id="PF05426"/>
    </source>
</evidence>
<dbReference type="Gene3D" id="1.50.10.100">
    <property type="entry name" value="Chondroitin AC/alginate lyase"/>
    <property type="match status" value="1"/>
</dbReference>
<dbReference type="RefSeq" id="WP_039455958.1">
    <property type="nucleotide sequence ID" value="NZ_JWLZ01000001.1"/>
</dbReference>
<protein>
    <recommendedName>
        <fullName evidence="4">Alginate lyase domain-containing protein</fullName>
    </recommendedName>
</protein>
<proteinExistence type="predicted"/>
<keyword evidence="1 3" id="KW-0732">Signal</keyword>
<dbReference type="GO" id="GO:0016829">
    <property type="term" value="F:lyase activity"/>
    <property type="evidence" value="ECO:0007669"/>
    <property type="project" value="UniProtKB-KW"/>
</dbReference>
<dbReference type="AlphaFoldDB" id="A0A0B9H9P5"/>
<reference evidence="5 6" key="1">
    <citation type="submission" date="2014-12" db="EMBL/GenBank/DDBJ databases">
        <title>Genome sequencing of Photobacterium gaetbulicola AD005a.</title>
        <authorList>
            <person name="Adrian T.G.S."/>
            <person name="Chan K.G."/>
        </authorList>
    </citation>
    <scope>NUCLEOTIDE SEQUENCE [LARGE SCALE GENOMIC DNA]</scope>
    <source>
        <strain evidence="5 6">AD005a</strain>
    </source>
</reference>
<dbReference type="InterPro" id="IPR008397">
    <property type="entry name" value="Alginate_lyase_dom"/>
</dbReference>
<name>A0A0B9H9P5_9GAMM</name>
<sequence>MKSIIASTLLIFSMYSVADPIDFNRQFTYIDVNKIENNKQKIENNEALYTLALSSNIKLAEKALNSEANPVTNKPAPGPSGDLHDYMSIGPYWWPDETKEDGLPWVRKDGQVNPMTRGDNTDQRRAKAFLTNLENLNTAYIYTNQTKYLAKAKDLIEIWLVSPKTKMNPNLDYAQGVPGDSTGRPFGIIEFAQVSNIITSIELIETTDIATDQFLKESKKWLDNYLNWLLTSDLGREEQTRANNHGTWYDVQVLGLMMHLGRTEQANDYAEAFKLNRIASQIQADGSQPHELFRTKSINYSSMNLRAFLKVANLASKLDVDLLNYKGDKGQSIRLAAEYLVPYVENKKQWTHDQIGDNNLAFDKKTIPALLIANSIFEEEILSYSLIEKRSNYIDSMAILMF</sequence>
<evidence type="ECO:0000256" key="1">
    <source>
        <dbReference type="ARBA" id="ARBA00022729"/>
    </source>
</evidence>
<evidence type="ECO:0000313" key="5">
    <source>
        <dbReference type="EMBL" id="KHT65577.1"/>
    </source>
</evidence>
<dbReference type="Proteomes" id="UP000031278">
    <property type="component" value="Unassembled WGS sequence"/>
</dbReference>
<dbReference type="InterPro" id="IPR008929">
    <property type="entry name" value="Chondroitin_lyas"/>
</dbReference>
<evidence type="ECO:0000256" key="2">
    <source>
        <dbReference type="ARBA" id="ARBA00023239"/>
    </source>
</evidence>
<accession>A0A0B9H9P5</accession>
<evidence type="ECO:0000313" key="6">
    <source>
        <dbReference type="Proteomes" id="UP000031278"/>
    </source>
</evidence>
<feature type="chain" id="PRO_5002146754" description="Alginate lyase domain-containing protein" evidence="3">
    <location>
        <begin position="19"/>
        <end position="402"/>
    </location>
</feature>
<feature type="domain" description="Alginate lyase" evidence="4">
    <location>
        <begin position="71"/>
        <end position="350"/>
    </location>
</feature>
<comment type="caution">
    <text evidence="5">The sequence shown here is derived from an EMBL/GenBank/DDBJ whole genome shotgun (WGS) entry which is preliminary data.</text>
</comment>
<dbReference type="Pfam" id="PF05426">
    <property type="entry name" value="Alginate_lyase"/>
    <property type="match status" value="1"/>
</dbReference>
<dbReference type="GO" id="GO:0042597">
    <property type="term" value="C:periplasmic space"/>
    <property type="evidence" value="ECO:0007669"/>
    <property type="project" value="InterPro"/>
</dbReference>
<dbReference type="SUPFAM" id="SSF48230">
    <property type="entry name" value="Chondroitin AC/alginate lyase"/>
    <property type="match status" value="1"/>
</dbReference>
<gene>
    <name evidence="5" type="ORF">RJ45_00030</name>
</gene>
<feature type="signal peptide" evidence="3">
    <location>
        <begin position="1"/>
        <end position="18"/>
    </location>
</feature>
<dbReference type="EMBL" id="JWLZ01000001">
    <property type="protein sequence ID" value="KHT65577.1"/>
    <property type="molecule type" value="Genomic_DNA"/>
</dbReference>
<evidence type="ECO:0000256" key="3">
    <source>
        <dbReference type="SAM" id="SignalP"/>
    </source>
</evidence>
<keyword evidence="2" id="KW-0456">Lyase</keyword>
<organism evidence="5 6">
    <name type="scientific">Photobacterium gaetbulicola</name>
    <dbReference type="NCBI Taxonomy" id="1295392"/>
    <lineage>
        <taxon>Bacteria</taxon>
        <taxon>Pseudomonadati</taxon>
        <taxon>Pseudomonadota</taxon>
        <taxon>Gammaproteobacteria</taxon>
        <taxon>Vibrionales</taxon>
        <taxon>Vibrionaceae</taxon>
        <taxon>Photobacterium</taxon>
    </lineage>
</organism>